<feature type="transmembrane region" description="Helical" evidence="1">
    <location>
        <begin position="6"/>
        <end position="28"/>
    </location>
</feature>
<organism evidence="2 3">
    <name type="scientific">Paracoccus lutimaris</name>
    <dbReference type="NCBI Taxonomy" id="1490030"/>
    <lineage>
        <taxon>Bacteria</taxon>
        <taxon>Pseudomonadati</taxon>
        <taxon>Pseudomonadota</taxon>
        <taxon>Alphaproteobacteria</taxon>
        <taxon>Rhodobacterales</taxon>
        <taxon>Paracoccaceae</taxon>
        <taxon>Paracoccus</taxon>
    </lineage>
</organism>
<keyword evidence="1" id="KW-0472">Membrane</keyword>
<evidence type="ECO:0000313" key="3">
    <source>
        <dbReference type="Proteomes" id="UP000253345"/>
    </source>
</evidence>
<keyword evidence="1" id="KW-0812">Transmembrane</keyword>
<evidence type="ECO:0000313" key="2">
    <source>
        <dbReference type="EMBL" id="RCW79470.1"/>
    </source>
</evidence>
<dbReference type="AlphaFoldDB" id="A0A368YGW3"/>
<comment type="caution">
    <text evidence="2">The sequence shown here is derived from an EMBL/GenBank/DDBJ whole genome shotgun (WGS) entry which is preliminary data.</text>
</comment>
<keyword evidence="3" id="KW-1185">Reference proteome</keyword>
<dbReference type="OrthoDB" id="7778285at2"/>
<evidence type="ECO:0000256" key="1">
    <source>
        <dbReference type="SAM" id="Phobius"/>
    </source>
</evidence>
<dbReference type="RefSeq" id="WP_147273339.1">
    <property type="nucleotide sequence ID" value="NZ_QPJL01000025.1"/>
</dbReference>
<sequence>MTEGMQAGMALVSSALICGGALYLWALARGKFQARAIIVLLWLVLLAMSVIAGAPWVIAMGSATVLMALWIYVHVLHHRWWWW</sequence>
<name>A0A368YGW3_9RHOB</name>
<gene>
    <name evidence="2" type="ORF">DFP89_12554</name>
</gene>
<dbReference type="EMBL" id="QPJL01000025">
    <property type="protein sequence ID" value="RCW79470.1"/>
    <property type="molecule type" value="Genomic_DNA"/>
</dbReference>
<dbReference type="Proteomes" id="UP000253345">
    <property type="component" value="Unassembled WGS sequence"/>
</dbReference>
<keyword evidence="1" id="KW-1133">Transmembrane helix</keyword>
<proteinExistence type="predicted"/>
<protein>
    <submittedName>
        <fullName evidence="2">Uncharacterized protein</fullName>
    </submittedName>
</protein>
<feature type="transmembrane region" description="Helical" evidence="1">
    <location>
        <begin position="40"/>
        <end position="73"/>
    </location>
</feature>
<accession>A0A368YGW3</accession>
<reference evidence="2 3" key="1">
    <citation type="submission" date="2018-07" db="EMBL/GenBank/DDBJ databases">
        <title>Genomic Encyclopedia of Type Strains, Phase III (KMG-III): the genomes of soil and plant-associated and newly described type strains.</title>
        <authorList>
            <person name="Whitman W."/>
        </authorList>
    </citation>
    <scope>NUCLEOTIDE SEQUENCE [LARGE SCALE GENOMIC DNA]</scope>
    <source>
        <strain evidence="2 3">CECT 8525</strain>
    </source>
</reference>